<evidence type="ECO:0000256" key="2">
    <source>
        <dbReference type="ARBA" id="ARBA00022448"/>
    </source>
</evidence>
<keyword evidence="5 6" id="KW-0472">Membrane</keyword>
<organism evidence="8 9">
    <name type="scientific">Marimonas arenosa</name>
    <dbReference type="NCBI Taxonomy" id="1795305"/>
    <lineage>
        <taxon>Bacteria</taxon>
        <taxon>Pseudomonadati</taxon>
        <taxon>Pseudomonadota</taxon>
        <taxon>Alphaproteobacteria</taxon>
        <taxon>Rhodobacterales</taxon>
        <taxon>Paracoccaceae</taxon>
        <taxon>Marimonas</taxon>
    </lineage>
</organism>
<dbReference type="InterPro" id="IPR027469">
    <property type="entry name" value="Cation_efflux_TMD_sf"/>
</dbReference>
<dbReference type="AlphaFoldDB" id="A0AAE3WDR7"/>
<keyword evidence="3 6" id="KW-0812">Transmembrane</keyword>
<sequence length="300" mass="31926">MAKKITQRKVVLVSFLVNLLDVITNLVVALVTGSAVVFGQMAQGLGDGVGSALLVLGARRAARPPDARHPLGYAREAFFWSILSAVSMLIFGAGLSAWRGVQQLMDPKPLDTPLLAVAVLVLAVFTNGYAVGLSARKLGVGRAGLRKVLQRVDQPLVKGAFIRDVIGTFTSILGLVALLLYNMFGLLVLDALGALSAAVCMAVGSIVLMAQARALITGRSLSEEKLRDLRAAILADPMVEAVNNLVAIHSGAFEILVDTDLDLREDLNTTQIEAVLDSIEARVRVIMPEVTRVRVLLNSP</sequence>
<dbReference type="EMBL" id="JANHAX010000003">
    <property type="protein sequence ID" value="MDQ2090653.1"/>
    <property type="molecule type" value="Genomic_DNA"/>
</dbReference>
<evidence type="ECO:0000313" key="9">
    <source>
        <dbReference type="Proteomes" id="UP001226762"/>
    </source>
</evidence>
<dbReference type="Gene3D" id="1.20.1510.10">
    <property type="entry name" value="Cation efflux protein transmembrane domain"/>
    <property type="match status" value="1"/>
</dbReference>
<dbReference type="GO" id="GO:0008324">
    <property type="term" value="F:monoatomic cation transmembrane transporter activity"/>
    <property type="evidence" value="ECO:0007669"/>
    <property type="project" value="InterPro"/>
</dbReference>
<keyword evidence="9" id="KW-1185">Reference proteome</keyword>
<dbReference type="InterPro" id="IPR036837">
    <property type="entry name" value="Cation_efflux_CTD_sf"/>
</dbReference>
<keyword evidence="2" id="KW-0813">Transport</keyword>
<dbReference type="Pfam" id="PF01545">
    <property type="entry name" value="Cation_efflux"/>
    <property type="match status" value="1"/>
</dbReference>
<keyword evidence="4 6" id="KW-1133">Transmembrane helix</keyword>
<name>A0AAE3WDR7_9RHOB</name>
<dbReference type="GO" id="GO:0016020">
    <property type="term" value="C:membrane"/>
    <property type="evidence" value="ECO:0007669"/>
    <property type="project" value="UniProtKB-SubCell"/>
</dbReference>
<comment type="subcellular location">
    <subcellularLocation>
        <location evidence="1">Membrane</location>
        <topology evidence="1">Multi-pass membrane protein</topology>
    </subcellularLocation>
</comment>
<feature type="transmembrane region" description="Helical" evidence="6">
    <location>
        <begin position="37"/>
        <end position="56"/>
    </location>
</feature>
<comment type="caution">
    <text evidence="8">The sequence shown here is derived from an EMBL/GenBank/DDBJ whole genome shotgun (WGS) entry which is preliminary data.</text>
</comment>
<feature type="transmembrane region" description="Helical" evidence="6">
    <location>
        <begin position="156"/>
        <end position="181"/>
    </location>
</feature>
<evidence type="ECO:0000259" key="7">
    <source>
        <dbReference type="Pfam" id="PF01545"/>
    </source>
</evidence>
<dbReference type="SUPFAM" id="SSF161111">
    <property type="entry name" value="Cation efflux protein transmembrane domain-like"/>
    <property type="match status" value="1"/>
</dbReference>
<dbReference type="InterPro" id="IPR058533">
    <property type="entry name" value="Cation_efflux_TM"/>
</dbReference>
<dbReference type="InterPro" id="IPR040177">
    <property type="entry name" value="SLC30A9"/>
</dbReference>
<gene>
    <name evidence="8" type="ORF">NO357_12150</name>
</gene>
<dbReference type="GO" id="GO:0006829">
    <property type="term" value="P:zinc ion transport"/>
    <property type="evidence" value="ECO:0007669"/>
    <property type="project" value="InterPro"/>
</dbReference>
<feature type="domain" description="Cation efflux protein transmembrane" evidence="7">
    <location>
        <begin position="11"/>
        <end position="205"/>
    </location>
</feature>
<protein>
    <submittedName>
        <fullName evidence="8">Cation diffusion facilitator family transporter</fullName>
    </submittedName>
</protein>
<proteinExistence type="predicted"/>
<feature type="transmembrane region" description="Helical" evidence="6">
    <location>
        <begin position="77"/>
        <end position="101"/>
    </location>
</feature>
<evidence type="ECO:0000256" key="5">
    <source>
        <dbReference type="ARBA" id="ARBA00023136"/>
    </source>
</evidence>
<dbReference type="PANTHER" id="PTHR13414:SF9">
    <property type="entry name" value="PROTON-COUPLED ZINC ANTIPORTER SLC30A9, MITOCHONDRIAL"/>
    <property type="match status" value="1"/>
</dbReference>
<reference evidence="8" key="2">
    <citation type="submission" date="2023-02" db="EMBL/GenBank/DDBJ databases">
        <title>'Rhodoalgimonas zhirmunskyi' gen. nov., isolated from a red alga.</title>
        <authorList>
            <person name="Nedashkovskaya O.I."/>
            <person name="Otstavnykh N.Y."/>
            <person name="Bystritskaya E.P."/>
            <person name="Balabanova L.A."/>
            <person name="Isaeva M.P."/>
        </authorList>
    </citation>
    <scope>NUCLEOTIDE SEQUENCE</scope>
    <source>
        <strain evidence="8">KCTC 52189</strain>
    </source>
</reference>
<dbReference type="SUPFAM" id="SSF160240">
    <property type="entry name" value="Cation efflux protein cytoplasmic domain-like"/>
    <property type="match status" value="1"/>
</dbReference>
<feature type="transmembrane region" description="Helical" evidence="6">
    <location>
        <begin position="187"/>
        <end position="210"/>
    </location>
</feature>
<evidence type="ECO:0000256" key="3">
    <source>
        <dbReference type="ARBA" id="ARBA00022692"/>
    </source>
</evidence>
<dbReference type="InterPro" id="IPR002524">
    <property type="entry name" value="Cation_efflux"/>
</dbReference>
<dbReference type="RefSeq" id="WP_306735924.1">
    <property type="nucleotide sequence ID" value="NZ_JANHAX010000003.1"/>
</dbReference>
<evidence type="ECO:0000256" key="6">
    <source>
        <dbReference type="SAM" id="Phobius"/>
    </source>
</evidence>
<dbReference type="Gene3D" id="3.30.70.1350">
    <property type="entry name" value="Cation efflux protein, cytoplasmic domain"/>
    <property type="match status" value="1"/>
</dbReference>
<dbReference type="PANTHER" id="PTHR13414">
    <property type="entry name" value="HUEL-CATION TRANSPORTER"/>
    <property type="match status" value="1"/>
</dbReference>
<evidence type="ECO:0000256" key="4">
    <source>
        <dbReference type="ARBA" id="ARBA00022989"/>
    </source>
</evidence>
<feature type="transmembrane region" description="Helical" evidence="6">
    <location>
        <begin position="113"/>
        <end position="135"/>
    </location>
</feature>
<accession>A0AAE3WDR7</accession>
<dbReference type="Proteomes" id="UP001226762">
    <property type="component" value="Unassembled WGS sequence"/>
</dbReference>
<dbReference type="NCBIfam" id="TIGR01297">
    <property type="entry name" value="CDF"/>
    <property type="match status" value="1"/>
</dbReference>
<reference evidence="8" key="1">
    <citation type="submission" date="2022-07" db="EMBL/GenBank/DDBJ databases">
        <authorList>
            <person name="Otstavnykh N."/>
            <person name="Isaeva M."/>
            <person name="Bystritskaya E."/>
        </authorList>
    </citation>
    <scope>NUCLEOTIDE SEQUENCE</scope>
    <source>
        <strain evidence="8">KCTC 52189</strain>
    </source>
</reference>
<feature type="transmembrane region" description="Helical" evidence="6">
    <location>
        <begin position="12"/>
        <end position="31"/>
    </location>
</feature>
<evidence type="ECO:0000256" key="1">
    <source>
        <dbReference type="ARBA" id="ARBA00004141"/>
    </source>
</evidence>
<evidence type="ECO:0000313" key="8">
    <source>
        <dbReference type="EMBL" id="MDQ2090653.1"/>
    </source>
</evidence>